<protein>
    <submittedName>
        <fullName evidence="1">Uncharacterized protein</fullName>
    </submittedName>
</protein>
<dbReference type="AlphaFoldDB" id="A5KJX1"/>
<dbReference type="HOGENOM" id="CLU_3047718_0_0_9"/>
<proteinExistence type="predicted"/>
<dbReference type="PaxDb" id="411460-RUMTOR_00520"/>
<sequence length="54" mass="6319">MRLPSGARGFESLRLRLKNEAESQNAVDSRFILSFSFFVFGRQEEEKTHQNILM</sequence>
<dbReference type="EMBL" id="AAVP02000001">
    <property type="protein sequence ID" value="EDK25624.1"/>
    <property type="molecule type" value="Genomic_DNA"/>
</dbReference>
<reference evidence="1 2" key="1">
    <citation type="submission" date="2007-03" db="EMBL/GenBank/DDBJ databases">
        <authorList>
            <person name="Fulton L."/>
            <person name="Clifton S."/>
            <person name="Fulton B."/>
            <person name="Xu J."/>
            <person name="Minx P."/>
            <person name="Pepin K.H."/>
            <person name="Johnson M."/>
            <person name="Thiruvilangam P."/>
            <person name="Bhonagiri V."/>
            <person name="Nash W.E."/>
            <person name="Mardis E.R."/>
            <person name="Wilson R.K."/>
        </authorList>
    </citation>
    <scope>NUCLEOTIDE SEQUENCE [LARGE SCALE GENOMIC DNA]</scope>
    <source>
        <strain evidence="1 2">ATCC 27756</strain>
    </source>
</reference>
<comment type="caution">
    <text evidence="1">The sequence shown here is derived from an EMBL/GenBank/DDBJ whole genome shotgun (WGS) entry which is preliminary data.</text>
</comment>
<evidence type="ECO:0000313" key="1">
    <source>
        <dbReference type="EMBL" id="EDK25624.1"/>
    </source>
</evidence>
<reference evidence="1 2" key="2">
    <citation type="submission" date="2007-04" db="EMBL/GenBank/DDBJ databases">
        <title>Draft genome sequence of Ruminococcus torques (ATCC 27756).</title>
        <authorList>
            <person name="Sudarsanam P."/>
            <person name="Ley R."/>
            <person name="Guruge J."/>
            <person name="Turnbaugh P.J."/>
            <person name="Mahowald M."/>
            <person name="Liep D."/>
            <person name="Gordon J."/>
        </authorList>
    </citation>
    <scope>NUCLEOTIDE SEQUENCE [LARGE SCALE GENOMIC DNA]</scope>
    <source>
        <strain evidence="1 2">ATCC 27756</strain>
    </source>
</reference>
<gene>
    <name evidence="1" type="ORF">RUMTOR_00520</name>
</gene>
<organism evidence="1 2">
    <name type="scientific">[Ruminococcus] torques ATCC 27756</name>
    <dbReference type="NCBI Taxonomy" id="411460"/>
    <lineage>
        <taxon>Bacteria</taxon>
        <taxon>Bacillati</taxon>
        <taxon>Bacillota</taxon>
        <taxon>Clostridia</taxon>
        <taxon>Lachnospirales</taxon>
        <taxon>Lachnospiraceae</taxon>
        <taxon>Mediterraneibacter</taxon>
    </lineage>
</organism>
<evidence type="ECO:0000313" key="2">
    <source>
        <dbReference type="Proteomes" id="UP000003577"/>
    </source>
</evidence>
<accession>A5KJX1</accession>
<dbReference type="Proteomes" id="UP000003577">
    <property type="component" value="Unassembled WGS sequence"/>
</dbReference>
<name>A5KJX1_9FIRM</name>